<dbReference type="EMBL" id="CP095046">
    <property type="protein sequence ID" value="UOQ74039.1"/>
    <property type="molecule type" value="Genomic_DNA"/>
</dbReference>
<reference evidence="1" key="1">
    <citation type="submission" date="2022-04" db="EMBL/GenBank/DDBJ databases">
        <title>Hymenobacter sp. isolated from the air.</title>
        <authorList>
            <person name="Won M."/>
            <person name="Lee C.-M."/>
            <person name="Woen H.-Y."/>
            <person name="Kwon S.-W."/>
        </authorList>
    </citation>
    <scope>NUCLEOTIDE SEQUENCE</scope>
    <source>
        <strain evidence="1">5116S-3</strain>
    </source>
</reference>
<evidence type="ECO:0000313" key="2">
    <source>
        <dbReference type="Proteomes" id="UP000831796"/>
    </source>
</evidence>
<evidence type="ECO:0000313" key="1">
    <source>
        <dbReference type="EMBL" id="UOQ74039.1"/>
    </source>
</evidence>
<dbReference type="RefSeq" id="WP_244677383.1">
    <property type="nucleotide sequence ID" value="NZ_CP095046.1"/>
</dbReference>
<dbReference type="AlphaFoldDB" id="A0A8T9QEQ9"/>
<dbReference type="KEGG" id="hcu:MUN79_09170"/>
<dbReference type="Proteomes" id="UP000831796">
    <property type="component" value="Chromosome"/>
</dbReference>
<name>A0A8T9QEQ9_9BACT</name>
<organism evidence="1 2">
    <name type="scientific">Hymenobacter cellulosilyticus</name>
    <dbReference type="NCBI Taxonomy" id="2932248"/>
    <lineage>
        <taxon>Bacteria</taxon>
        <taxon>Pseudomonadati</taxon>
        <taxon>Bacteroidota</taxon>
        <taxon>Cytophagia</taxon>
        <taxon>Cytophagales</taxon>
        <taxon>Hymenobacteraceae</taxon>
        <taxon>Hymenobacter</taxon>
    </lineage>
</organism>
<proteinExistence type="predicted"/>
<sequence>MSTIRTFSAPSEESLWPQVSADLAREPDLLEYSARLEQRGLTVLVDIDVDLGGGFEGGMSTTTLTASVPGNPALRFALHEQDWVHELGKLLGLTDVELGDPALDDAFIITTNDADALRQLLTPGIREVLLRHADTLRFSLAPADDAADAPLLLTFAVDDAILDPSALREVYHVVFEVLEKLAAVPGLEPAASHS</sequence>
<keyword evidence="2" id="KW-1185">Reference proteome</keyword>
<accession>A0A8T9QEQ9</accession>
<gene>
    <name evidence="1" type="ORF">MUN79_09170</name>
</gene>
<protein>
    <submittedName>
        <fullName evidence="1">Uncharacterized protein</fullName>
    </submittedName>
</protein>